<dbReference type="InterPro" id="IPR050836">
    <property type="entry name" value="SDS22/Internalin_LRR"/>
</dbReference>
<keyword evidence="6" id="KW-0132">Cell division</keyword>
<evidence type="ECO:0000256" key="12">
    <source>
        <dbReference type="ARBA" id="ARBA00063683"/>
    </source>
</evidence>
<evidence type="ECO:0000256" key="2">
    <source>
        <dbReference type="ARBA" id="ARBA00004476"/>
    </source>
</evidence>
<evidence type="ECO:0000256" key="16">
    <source>
        <dbReference type="SAM" id="Coils"/>
    </source>
</evidence>
<dbReference type="GO" id="GO:0051301">
    <property type="term" value="P:cell division"/>
    <property type="evidence" value="ECO:0007669"/>
    <property type="project" value="UniProtKB-KW"/>
</dbReference>
<dbReference type="FunFam" id="3.80.10.10:FF:000139">
    <property type="entry name" value="centriolin isoform X2"/>
    <property type="match status" value="1"/>
</dbReference>
<dbReference type="GO" id="GO:0090543">
    <property type="term" value="C:Flemming body"/>
    <property type="evidence" value="ECO:0007669"/>
    <property type="project" value="UniProtKB-SubCell"/>
</dbReference>
<gene>
    <name evidence="18" type="primary">CNTRL</name>
</gene>
<dbReference type="EMBL" id="ADFV01020097">
    <property type="status" value="NOT_ANNOTATED_CDS"/>
    <property type="molecule type" value="Genomic_DNA"/>
</dbReference>
<dbReference type="SUPFAM" id="SSF52058">
    <property type="entry name" value="L domain-like"/>
    <property type="match status" value="1"/>
</dbReference>
<dbReference type="EMBL" id="ADFV01020099">
    <property type="status" value="NOT_ANNOTATED_CDS"/>
    <property type="molecule type" value="Genomic_DNA"/>
</dbReference>
<reference evidence="18" key="3">
    <citation type="submission" date="2025-09" db="UniProtKB">
        <authorList>
            <consortium name="Ensembl"/>
        </authorList>
    </citation>
    <scope>IDENTIFICATION</scope>
</reference>
<feature type="region of interest" description="Disordered" evidence="17">
    <location>
        <begin position="1"/>
        <end position="33"/>
    </location>
</feature>
<feature type="coiled-coil region" evidence="16">
    <location>
        <begin position="1428"/>
        <end position="1609"/>
    </location>
</feature>
<feature type="coiled-coil region" evidence="16">
    <location>
        <begin position="1008"/>
        <end position="1097"/>
    </location>
</feature>
<evidence type="ECO:0000256" key="8">
    <source>
        <dbReference type="ARBA" id="ARBA00023054"/>
    </source>
</evidence>
<protein>
    <recommendedName>
        <fullName evidence="13">Centriolin</fullName>
    </recommendedName>
    <alternativeName>
        <fullName evidence="15">Centrosomal protein 1</fullName>
    </alternativeName>
    <alternativeName>
        <fullName evidence="14">Centrosomal protein of 110 kDa</fullName>
    </alternativeName>
</protein>
<dbReference type="GO" id="GO:0120103">
    <property type="term" value="C:centriolar subdistal appendage"/>
    <property type="evidence" value="ECO:0007669"/>
    <property type="project" value="Ensembl"/>
</dbReference>
<feature type="compositionally biased region" description="Acidic residues" evidence="17">
    <location>
        <begin position="1224"/>
        <end position="1235"/>
    </location>
</feature>
<dbReference type="PANTHER" id="PTHR46652">
    <property type="entry name" value="LEUCINE-RICH REPEAT AND IQ DOMAIN-CONTAINING PROTEIN 1-RELATED"/>
    <property type="match status" value="1"/>
</dbReference>
<dbReference type="InterPro" id="IPR003591">
    <property type="entry name" value="Leu-rich_rpt_typical-subtyp"/>
</dbReference>
<reference evidence="18" key="2">
    <citation type="submission" date="2025-08" db="UniProtKB">
        <authorList>
            <consortium name="Ensembl"/>
        </authorList>
    </citation>
    <scope>IDENTIFICATION</scope>
</reference>
<feature type="coiled-coil region" evidence="16">
    <location>
        <begin position="439"/>
        <end position="795"/>
    </location>
</feature>
<feature type="coiled-coil region" evidence="16">
    <location>
        <begin position="2186"/>
        <end position="2213"/>
    </location>
</feature>
<name>G1S5I2_NOMLE</name>
<feature type="coiled-coil region" evidence="16">
    <location>
        <begin position="269"/>
        <end position="341"/>
    </location>
</feature>
<dbReference type="FunFam" id="3.80.10.10:FF:000153">
    <property type="entry name" value="centriolin isoform X1"/>
    <property type="match status" value="1"/>
</dbReference>
<dbReference type="GO" id="GO:0005829">
    <property type="term" value="C:cytosol"/>
    <property type="evidence" value="ECO:0007669"/>
    <property type="project" value="Ensembl"/>
</dbReference>
<evidence type="ECO:0000256" key="1">
    <source>
        <dbReference type="ARBA" id="ARBA00004300"/>
    </source>
</evidence>
<evidence type="ECO:0000313" key="19">
    <source>
        <dbReference type="Proteomes" id="UP000001073"/>
    </source>
</evidence>
<keyword evidence="19" id="KW-1185">Reference proteome</keyword>
<dbReference type="Gene3D" id="3.80.10.10">
    <property type="entry name" value="Ribonuclease Inhibitor"/>
    <property type="match status" value="2"/>
</dbReference>
<dbReference type="SMART" id="SM00365">
    <property type="entry name" value="LRR_SD22"/>
    <property type="match status" value="3"/>
</dbReference>
<dbReference type="FunCoup" id="G1S5I2">
    <property type="interactions" value="1227"/>
</dbReference>
<dbReference type="InParanoid" id="G1S5I2"/>
<dbReference type="HOGENOM" id="CLU_231608_0_0_1"/>
<dbReference type="Ensembl" id="ENSNLET00000021810.2">
    <property type="protein sequence ID" value="ENSNLEP00000020770.1"/>
    <property type="gene ID" value="ENSNLEG00000017086.2"/>
</dbReference>
<proteinExistence type="predicted"/>
<dbReference type="PROSITE" id="PS51450">
    <property type="entry name" value="LRR"/>
    <property type="match status" value="4"/>
</dbReference>
<dbReference type="GO" id="GO:0005794">
    <property type="term" value="C:Golgi apparatus"/>
    <property type="evidence" value="ECO:0007669"/>
    <property type="project" value="Ensembl"/>
</dbReference>
<dbReference type="GO" id="GO:0001822">
    <property type="term" value="P:kidney development"/>
    <property type="evidence" value="ECO:0007669"/>
    <property type="project" value="Ensembl"/>
</dbReference>
<evidence type="ECO:0000256" key="9">
    <source>
        <dbReference type="ARBA" id="ARBA00023212"/>
    </source>
</evidence>
<organism evidence="18 19">
    <name type="scientific">Nomascus leucogenys</name>
    <name type="common">Northern white-cheeked gibbon</name>
    <name type="synonym">Hylobates leucogenys</name>
    <dbReference type="NCBI Taxonomy" id="61853"/>
    <lineage>
        <taxon>Eukaryota</taxon>
        <taxon>Metazoa</taxon>
        <taxon>Chordata</taxon>
        <taxon>Craniata</taxon>
        <taxon>Vertebrata</taxon>
        <taxon>Euteleostomi</taxon>
        <taxon>Mammalia</taxon>
        <taxon>Eutheria</taxon>
        <taxon>Euarchontoglires</taxon>
        <taxon>Primates</taxon>
        <taxon>Haplorrhini</taxon>
        <taxon>Catarrhini</taxon>
        <taxon>Hylobatidae</taxon>
        <taxon>Nomascus</taxon>
    </lineage>
</organism>
<evidence type="ECO:0000256" key="4">
    <source>
        <dbReference type="ARBA" id="ARBA00022553"/>
    </source>
</evidence>
<evidence type="ECO:0000313" key="18">
    <source>
        <dbReference type="Ensembl" id="ENSNLEP00000020770.1"/>
    </source>
</evidence>
<keyword evidence="5" id="KW-0433">Leucine-rich repeat</keyword>
<comment type="function">
    <text evidence="11">Involved in cell cycle progression and cytokinesis. During the late steps of cytokinesis, anchors exocyst and SNARE complexes at the midbody, thereby allowing secretory vesicle-mediated abscission.</text>
</comment>
<feature type="compositionally biased region" description="Low complexity" evidence="17">
    <location>
        <begin position="16"/>
        <end position="33"/>
    </location>
</feature>
<feature type="coiled-coil region" evidence="16">
    <location>
        <begin position="1318"/>
        <end position="1390"/>
    </location>
</feature>
<evidence type="ECO:0000256" key="13">
    <source>
        <dbReference type="ARBA" id="ARBA00069005"/>
    </source>
</evidence>
<evidence type="ECO:0000256" key="6">
    <source>
        <dbReference type="ARBA" id="ARBA00022618"/>
    </source>
</evidence>
<feature type="coiled-coil region" evidence="16">
    <location>
        <begin position="1915"/>
        <end position="1963"/>
    </location>
</feature>
<evidence type="ECO:0000256" key="11">
    <source>
        <dbReference type="ARBA" id="ARBA00056031"/>
    </source>
</evidence>
<dbReference type="GO" id="GO:0036064">
    <property type="term" value="C:ciliary basal body"/>
    <property type="evidence" value="ECO:0007669"/>
    <property type="project" value="Ensembl"/>
</dbReference>
<dbReference type="GO" id="GO:0034451">
    <property type="term" value="C:centriolar satellite"/>
    <property type="evidence" value="ECO:0007669"/>
    <property type="project" value="Ensembl"/>
</dbReference>
<evidence type="ECO:0000256" key="5">
    <source>
        <dbReference type="ARBA" id="ARBA00022614"/>
    </source>
</evidence>
<evidence type="ECO:0000256" key="14">
    <source>
        <dbReference type="ARBA" id="ARBA00082701"/>
    </source>
</evidence>
<dbReference type="STRING" id="61853.ENSNLEP00000020770"/>
<dbReference type="OMA" id="XYIENLE"/>
<reference evidence="18 19" key="1">
    <citation type="submission" date="2012-10" db="EMBL/GenBank/DDBJ databases">
        <authorList>
            <consortium name="Gibbon Genome Sequencing Consortium"/>
        </authorList>
    </citation>
    <scope>NUCLEOTIDE SEQUENCE [LARGE SCALE GENOMIC DNA]</scope>
</reference>
<feature type="compositionally biased region" description="Polar residues" evidence="17">
    <location>
        <begin position="2310"/>
        <end position="2325"/>
    </location>
</feature>
<evidence type="ECO:0000256" key="7">
    <source>
        <dbReference type="ARBA" id="ARBA00022737"/>
    </source>
</evidence>
<dbReference type="GO" id="GO:0090619">
    <property type="term" value="C:meiotic spindle pole"/>
    <property type="evidence" value="ECO:0007669"/>
    <property type="project" value="Ensembl"/>
</dbReference>
<dbReference type="InterPro" id="IPR001611">
    <property type="entry name" value="Leu-rich_rpt"/>
</dbReference>
<dbReference type="GO" id="GO:0048471">
    <property type="term" value="C:perinuclear region of cytoplasm"/>
    <property type="evidence" value="ECO:0007669"/>
    <property type="project" value="Ensembl"/>
</dbReference>
<evidence type="ECO:0000256" key="15">
    <source>
        <dbReference type="ARBA" id="ARBA00083251"/>
    </source>
</evidence>
<feature type="compositionally biased region" description="Low complexity" evidence="17">
    <location>
        <begin position="2289"/>
        <end position="2309"/>
    </location>
</feature>
<accession>G1S5I2</accession>
<feature type="coiled-coil region" evidence="16">
    <location>
        <begin position="1989"/>
        <end position="2146"/>
    </location>
</feature>
<dbReference type="GO" id="GO:0097431">
    <property type="term" value="C:mitotic spindle pole"/>
    <property type="evidence" value="ECO:0007669"/>
    <property type="project" value="Ensembl"/>
</dbReference>
<dbReference type="PANTHER" id="PTHR46652:SF3">
    <property type="entry name" value="LEUCINE-RICH REPEAT-CONTAINING PROTEIN 9"/>
    <property type="match status" value="1"/>
</dbReference>
<keyword evidence="4" id="KW-0597">Phosphoprotein</keyword>
<dbReference type="GeneTree" id="ENSGT00940000155434"/>
<evidence type="ECO:0000256" key="3">
    <source>
        <dbReference type="ARBA" id="ARBA00022490"/>
    </source>
</evidence>
<keyword evidence="7" id="KW-0677">Repeat</keyword>
<dbReference type="GO" id="GO:0003281">
    <property type="term" value="P:ventricular septum development"/>
    <property type="evidence" value="ECO:0007669"/>
    <property type="project" value="Ensembl"/>
</dbReference>
<dbReference type="Pfam" id="PF14580">
    <property type="entry name" value="LRR_9"/>
    <property type="match status" value="1"/>
</dbReference>
<keyword evidence="8 16" id="KW-0175">Coiled coil</keyword>
<dbReference type="InterPro" id="IPR032675">
    <property type="entry name" value="LRR_dom_sf"/>
</dbReference>
<evidence type="ECO:0000256" key="10">
    <source>
        <dbReference type="ARBA" id="ARBA00023306"/>
    </source>
</evidence>
<sequence>MKKGSQQKIFSKAKIPSSSHSPIPSSMSNMRSRSLSPLIGSETLPFHSGGQWCEQVEIADENNMLLDYQDHKGADSHAGVRYITEALIKKLTKQDNLALIKSLNLSLSKDGGKKFKYIENLEKCVKLEVLNLSYNLIGKIEKLDKLLKLRELNLSYNKISKIEGIENMCNLQKLNLAGNEIEHIPVWLGKKLKSLRVLNLKGNKISSLQDISKLKPLQDLISLIIVENPVVTLPHYLQFTIFHLRSLESLEGQPVTTQDRQEAFERFSLEEVERLERDLEKKMIETEELKSKQTRFLEEIKNQDKLNKSLKEEAMLQKQSCEELKSDLNTKNELLKQKTIELTRACQKQYELEQELAFYKIDAKFEPLNYYPSEYAEIEKAADESPYIGKSRYKRNMFATESYIIDNAQAVQIKKMEPDEQLRNDHVNLRGHTPLDTQLEDKEKKISAAQTRLSELHDEIEKAEQQILRATEELKQLEEAIQLKKISEAGKDLLYKQLSGRLQLANKLRQEALDLELQMEKQKQEIAEKQKEIKDLQIAIDSLDSKDPKHSHMKAQKRGKEQQLDIMNKQYKQLESRLDEILSRIAKETEEIKDLEEQLTEGQIAANEALKKDLEGVISGLQEYLGTIKGQATQAQNECRKLQDEKETLLQRLTEVEQERDQLEIVAMDAENMRKELAELESALQKQHEVNASLQQTQGDLSAYEAELEARLNLRDAEANQLKEELEKVTRLTQLEQSALQAELEKERQALKNALGKAQFSEEKEQENSELHVKLKRLQDDNNLLKQQLKDFQNHLNHVVDGLVRPEEVAARVDELRRKLKLGAGEMNIHSPSDVLGKSLADLQKQFSEILARSQWERDEAQVRERKLQEEMALQQEKLATGQEEFRQACERALEARINFDKRQHEARIQQLENEIHYLQENLKSMEEIQGLTDLQLQEADEEKERILAQLRELEKKKKLEDAKSQEQVFGLDKELKKLKKAVATSDKLATAELTIAKDQLKSLHGTVMKINQERAEELQEAERFSRKAAQAARDLTQAEAEIELLQNLLRQKEEQFRLAMEKTGVGTGANSQVLEIEKLNETMERQRTEIARLQNVLDLTGTDNKGGFENVLEEIAELRREVSYQNDYISSMADPFKRRGYWYFMPPPPSSKVSSHSSQATKDSGVGLKYTASTPVRKPRPGQQDGKEGSRPPPASGYWVYSPIRSGLHKLFPNRDADSGGDSQEESELDDQEEPPFLPPPGYMMYTVLPDGSPVPQGMALYAPPPPLPNNSRPLTPGTVVYGPPPAGAPMVYGPPPPNFSIPFIPVGVLHCNVPEHHNLENEVSRLEDIMQHLKSKKREERWMRASKRQSEKEMEELHHNIDDLLQEKKSLEHEVEELHRTVQKRQQQKDFIDGNVESLMTELEIEKSLKHHEDIVDEIECIEKTLLKRRSELREADRLLAEAESELSCTKEKTKNAVEKFTDAKRSLLQTESDAEELERRAQETAVNLVKADQQLRLLQADAKDLEQHKIKQEEILKDINKIVAAKDSDFQCLSKKKEKLTEELQKLQKDIEMAERNEDHHLQVLKDSEVLLQAKRAELEKLKSQVTSQQQEMAALDRQLGHKKEELHLLQGSMVQAKADLQEALRLGETEVTEKCNHIREVKSLLEELSFQKGELNVQISERKTQLTLIKQEIEKEEENLQVVLRQMSKHKTELKNILDMLQLENNELQGLKLQHDQRVAELEKTQVAVLEEKLELENLQQIAQQQKGEIEWQKQLLERDKREIERMTAESRALQSCVECLSKEKEDLQEKCDIWEKKLAQTKRVLAAEEENSKTEQSNLEELELNVRKLQQELDQLNRDKLSLHKDISAMQQQLQEKREAVNSLQEELANVQDHLNLAKQDLLHTTKHQDVLLSEQTRLQKDISEWANRFEDCQKEEETKQQQLQVLQNEIEENKLKLVQQEMMFQRLQKERESEESKLEISKVTLKEQQYQLEKELTDQKSKLDQVLSKVLAAEERVRTLQEEERWGESLEKTLSQTKRQLSEREQQLVEKSGELLALQKEADSMRADFSLLRNQFLTERKKAERQVASLKEALKIQRSQLEKNLLEQKQENSCMQKEMATIELVAQDNHERARHLMKELNQMQYEYMELKKQMANQKDLERRQMEISDAMRTLKSEVKDEIRTSLKNLNQFLPELPADLEAILERNKNLEGELESLKENLPFTMNEGPFEEKLNFSQVHRMDEHWRGEALREKLRHREDRLKAQLRHCMSKQAEVLIKGKRQTEGTLHSLRSQVDALGELVTSTSADSASSPSLSQLESSLTGDSQLGQNQEKNASAR</sequence>
<evidence type="ECO:0000256" key="17">
    <source>
        <dbReference type="SAM" id="MobiDB-lite"/>
    </source>
</evidence>
<dbReference type="SMART" id="SM00369">
    <property type="entry name" value="LRR_TYP"/>
    <property type="match status" value="3"/>
</dbReference>
<dbReference type="Proteomes" id="UP000001073">
    <property type="component" value="Chromosome 8"/>
</dbReference>
<feature type="coiled-coil region" evidence="16">
    <location>
        <begin position="1663"/>
        <end position="1886"/>
    </location>
</feature>
<dbReference type="eggNOG" id="KOG0531">
    <property type="taxonomic scope" value="Eukaryota"/>
</dbReference>
<feature type="region of interest" description="Disordered" evidence="17">
    <location>
        <begin position="1150"/>
        <end position="1242"/>
    </location>
</feature>
<keyword evidence="9" id="KW-0206">Cytoskeleton</keyword>
<dbReference type="GO" id="GO:0060976">
    <property type="term" value="P:coronary vasculature development"/>
    <property type="evidence" value="ECO:0007669"/>
    <property type="project" value="Ensembl"/>
</dbReference>
<comment type="subunit">
    <text evidence="12">Interacts with HOOK2. Interacts with EXOC6 and SNAPIN. Associates with the exocyst complex.</text>
</comment>
<feature type="region of interest" description="Disordered" evidence="17">
    <location>
        <begin position="2288"/>
        <end position="2325"/>
    </location>
</feature>
<feature type="coiled-coil region" evidence="16">
    <location>
        <begin position="851"/>
        <end position="964"/>
    </location>
</feature>
<dbReference type="EMBL" id="ADFV01020098">
    <property type="status" value="NOT_ANNOTATED_CDS"/>
    <property type="molecule type" value="Genomic_DNA"/>
</dbReference>
<keyword evidence="10" id="KW-0131">Cell cycle</keyword>
<dbReference type="GO" id="GO:0005886">
    <property type="term" value="C:plasma membrane"/>
    <property type="evidence" value="ECO:0007669"/>
    <property type="project" value="Ensembl"/>
</dbReference>
<dbReference type="GO" id="GO:0035904">
    <property type="term" value="P:aorta development"/>
    <property type="evidence" value="ECO:0007669"/>
    <property type="project" value="Ensembl"/>
</dbReference>
<keyword evidence="3" id="KW-0963">Cytoplasm</keyword>
<comment type="subcellular location">
    <subcellularLocation>
        <location evidence="1">Cytoplasm</location>
        <location evidence="1">Cytoskeleton</location>
        <location evidence="1">Microtubule organizing center</location>
        <location evidence="1">Centrosome</location>
    </subcellularLocation>
    <subcellularLocation>
        <location evidence="2">Midbody</location>
        <location evidence="2">Midbody ring</location>
    </subcellularLocation>
</comment>